<dbReference type="PROSITE" id="PS00857">
    <property type="entry name" value="PREPHENATE_DEHYDR_1"/>
    <property type="match status" value="1"/>
</dbReference>
<dbReference type="InterPro" id="IPR002912">
    <property type="entry name" value="ACT_dom"/>
</dbReference>
<keyword evidence="5" id="KW-0584">Phenylalanine biosynthesis</keyword>
<evidence type="ECO:0000256" key="2">
    <source>
        <dbReference type="ARBA" id="ARBA00013147"/>
    </source>
</evidence>
<dbReference type="AlphaFoldDB" id="A0A0P8AB23"/>
<evidence type="ECO:0000256" key="1">
    <source>
        <dbReference type="ARBA" id="ARBA00004741"/>
    </source>
</evidence>
<evidence type="ECO:0000256" key="3">
    <source>
        <dbReference type="ARBA" id="ARBA00022605"/>
    </source>
</evidence>
<feature type="domain" description="ACT" evidence="10">
    <location>
        <begin position="194"/>
        <end position="271"/>
    </location>
</feature>
<dbReference type="GO" id="GO:0009094">
    <property type="term" value="P:L-phenylalanine biosynthetic process"/>
    <property type="evidence" value="ECO:0007669"/>
    <property type="project" value="UniProtKB-UniPathway"/>
</dbReference>
<feature type="site" description="Essential for prephenate dehydratase activity" evidence="8">
    <location>
        <position position="172"/>
    </location>
</feature>
<dbReference type="PROSITE" id="PS51671">
    <property type="entry name" value="ACT"/>
    <property type="match status" value="1"/>
</dbReference>
<dbReference type="InterPro" id="IPR008242">
    <property type="entry name" value="Chor_mutase/pphenate_deHydtase"/>
</dbReference>
<evidence type="ECO:0000313" key="14">
    <source>
        <dbReference type="Proteomes" id="UP000182800"/>
    </source>
</evidence>
<name>A0A0P8AB23_9HYPH</name>
<dbReference type="NCBIfam" id="NF008866">
    <property type="entry name" value="PRK11899.1"/>
    <property type="match status" value="1"/>
</dbReference>
<dbReference type="Gene3D" id="3.40.190.10">
    <property type="entry name" value="Periplasmic binding protein-like II"/>
    <property type="match status" value="2"/>
</dbReference>
<dbReference type="InterPro" id="IPR045865">
    <property type="entry name" value="ACT-like_dom_sf"/>
</dbReference>
<comment type="caution">
    <text evidence="11">The sequence shown here is derived from an EMBL/GenBank/DDBJ whole genome shotgun (WGS) entry which is preliminary data.</text>
</comment>
<keyword evidence="14" id="KW-1185">Reference proteome</keyword>
<evidence type="ECO:0000313" key="13">
    <source>
        <dbReference type="Proteomes" id="UP000050497"/>
    </source>
</evidence>
<evidence type="ECO:0000256" key="8">
    <source>
        <dbReference type="PIRSR" id="PIRSR001500-2"/>
    </source>
</evidence>
<keyword evidence="6 11" id="KW-0456">Lyase</keyword>
<accession>A0A0P8AB23</accession>
<dbReference type="InterPro" id="IPR001086">
    <property type="entry name" value="Preph_deHydtase"/>
</dbReference>
<reference evidence="11 13" key="1">
    <citation type="submission" date="2015-09" db="EMBL/GenBank/DDBJ databases">
        <title>Identification and resolution of microdiversity through metagenomic sequencing of parallel consortia.</title>
        <authorList>
            <person name="Nelson W.C."/>
            <person name="Romine M.F."/>
            <person name="Lindemann S.R."/>
        </authorList>
    </citation>
    <scope>NUCLEOTIDE SEQUENCE [LARGE SCALE GENOMIC DNA]</scope>
    <source>
        <strain evidence="11">HL-109</strain>
    </source>
</reference>
<evidence type="ECO:0000256" key="4">
    <source>
        <dbReference type="ARBA" id="ARBA00023141"/>
    </source>
</evidence>
<dbReference type="EMBL" id="FMBM01000002">
    <property type="protein sequence ID" value="SCC81309.1"/>
    <property type="molecule type" value="Genomic_DNA"/>
</dbReference>
<evidence type="ECO:0000259" key="9">
    <source>
        <dbReference type="PROSITE" id="PS51171"/>
    </source>
</evidence>
<dbReference type="PATRIC" id="fig|1653334.4.peg.965"/>
<dbReference type="Proteomes" id="UP000182800">
    <property type="component" value="Unassembled WGS sequence"/>
</dbReference>
<dbReference type="GO" id="GO:0004664">
    <property type="term" value="F:prephenate dehydratase activity"/>
    <property type="evidence" value="ECO:0007669"/>
    <property type="project" value="UniProtKB-EC"/>
</dbReference>
<gene>
    <name evidence="11" type="primary">pheA2</name>
    <name evidence="12" type="ORF">GA0071312_2245</name>
    <name evidence="11" type="ORF">HLUCCO17_02240</name>
</gene>
<reference evidence="12 14" key="2">
    <citation type="submission" date="2016-08" db="EMBL/GenBank/DDBJ databases">
        <authorList>
            <person name="Varghese N."/>
            <person name="Submissions Spin"/>
        </authorList>
    </citation>
    <scope>NUCLEOTIDE SEQUENCE [LARGE SCALE GENOMIC DNA]</scope>
    <source>
        <strain evidence="12 14">HL-109</strain>
    </source>
</reference>
<dbReference type="OrthoDB" id="9802281at2"/>
<comment type="catalytic activity">
    <reaction evidence="7">
        <text>prephenate + H(+) = 3-phenylpyruvate + CO2 + H2O</text>
        <dbReference type="Rhea" id="RHEA:21648"/>
        <dbReference type="ChEBI" id="CHEBI:15377"/>
        <dbReference type="ChEBI" id="CHEBI:15378"/>
        <dbReference type="ChEBI" id="CHEBI:16526"/>
        <dbReference type="ChEBI" id="CHEBI:18005"/>
        <dbReference type="ChEBI" id="CHEBI:29934"/>
        <dbReference type="EC" id="4.2.1.51"/>
    </reaction>
</comment>
<dbReference type="STRING" id="1653334.GA0071312_2245"/>
<dbReference type="CDD" id="cd04905">
    <property type="entry name" value="ACT_CM-PDT"/>
    <property type="match status" value="1"/>
</dbReference>
<dbReference type="SUPFAM" id="SSF55021">
    <property type="entry name" value="ACT-like"/>
    <property type="match status" value="1"/>
</dbReference>
<sequence length="286" mass="31337">MSKIIAFQGERGANSNIACLDVHPDWTPLPCPTFEDAFAALKEGQAQLAMIPIENSVAGRVADIHHLLPESGLHIIGEYFLPVRHQLMAVKGATLATIRTVQSHVQALGQCRRTLRKLNLVPVVGADTAGSARQIAELADPTRAAIAPKLAAEVYGLEILAADIEDEAHNTTRFIILANDPLEIAAGTADCVTSFVFRVRNIPAALYKAMGGFATNGVNMTKLESYMIEGHFTATQFYAEVDGHKDEPHLRRALEELAFFSRELNVLGVYPAHPFRRKLRDTMDEE</sequence>
<dbReference type="Pfam" id="PF00800">
    <property type="entry name" value="PDT"/>
    <property type="match status" value="1"/>
</dbReference>
<organism evidence="11 13">
    <name type="scientific">Saliniramus fredricksonii</name>
    <dbReference type="NCBI Taxonomy" id="1653334"/>
    <lineage>
        <taxon>Bacteria</taxon>
        <taxon>Pseudomonadati</taxon>
        <taxon>Pseudomonadota</taxon>
        <taxon>Alphaproteobacteria</taxon>
        <taxon>Hyphomicrobiales</taxon>
        <taxon>Salinarimonadaceae</taxon>
        <taxon>Saliniramus</taxon>
    </lineage>
</organism>
<evidence type="ECO:0000313" key="12">
    <source>
        <dbReference type="EMBL" id="SCC81309.1"/>
    </source>
</evidence>
<dbReference type="EMBL" id="LJSX01000002">
    <property type="protein sequence ID" value="KPQ12407.1"/>
    <property type="molecule type" value="Genomic_DNA"/>
</dbReference>
<dbReference type="PROSITE" id="PS51171">
    <property type="entry name" value="PREPHENATE_DEHYDR_3"/>
    <property type="match status" value="1"/>
</dbReference>
<dbReference type="SUPFAM" id="SSF53850">
    <property type="entry name" value="Periplasmic binding protein-like II"/>
    <property type="match status" value="1"/>
</dbReference>
<proteinExistence type="predicted"/>
<dbReference type="CDD" id="cd13631">
    <property type="entry name" value="PBP2_Ct-PDT_like"/>
    <property type="match status" value="1"/>
</dbReference>
<comment type="pathway">
    <text evidence="1">Amino-acid biosynthesis; L-phenylalanine biosynthesis; phenylpyruvate from prephenate: step 1/1.</text>
</comment>
<evidence type="ECO:0000259" key="10">
    <source>
        <dbReference type="PROSITE" id="PS51671"/>
    </source>
</evidence>
<dbReference type="GO" id="GO:0005737">
    <property type="term" value="C:cytoplasm"/>
    <property type="evidence" value="ECO:0007669"/>
    <property type="project" value="TreeGrafter"/>
</dbReference>
<dbReference type="Gene3D" id="3.30.70.260">
    <property type="match status" value="1"/>
</dbReference>
<feature type="domain" description="Prephenate dehydratase" evidence="9">
    <location>
        <begin position="4"/>
        <end position="179"/>
    </location>
</feature>
<protein>
    <recommendedName>
        <fullName evidence="2">prephenate dehydratase</fullName>
        <ecNumber evidence="2">4.2.1.51</ecNumber>
    </recommendedName>
</protein>
<dbReference type="EC" id="4.2.1.51" evidence="2"/>
<dbReference type="InterPro" id="IPR018528">
    <property type="entry name" value="Preph_deHydtase_CS"/>
</dbReference>
<evidence type="ECO:0000313" key="11">
    <source>
        <dbReference type="EMBL" id="KPQ12407.1"/>
    </source>
</evidence>
<dbReference type="UniPathway" id="UPA00121">
    <property type="reaction ID" value="UER00345"/>
</dbReference>
<evidence type="ECO:0000256" key="7">
    <source>
        <dbReference type="ARBA" id="ARBA00047848"/>
    </source>
</evidence>
<dbReference type="Proteomes" id="UP000050497">
    <property type="component" value="Unassembled WGS sequence"/>
</dbReference>
<dbReference type="PIRSF" id="PIRSF001500">
    <property type="entry name" value="Chor_mut_pdt_Ppr"/>
    <property type="match status" value="1"/>
</dbReference>
<keyword evidence="3" id="KW-0028">Amino-acid biosynthesis</keyword>
<dbReference type="PANTHER" id="PTHR21022">
    <property type="entry name" value="PREPHENATE DEHYDRATASE P PROTEIN"/>
    <property type="match status" value="1"/>
</dbReference>
<keyword evidence="4" id="KW-0057">Aromatic amino acid biosynthesis</keyword>
<dbReference type="RefSeq" id="WP_074445032.1">
    <property type="nucleotide sequence ID" value="NZ_FMBM01000002.1"/>
</dbReference>
<evidence type="ECO:0000256" key="6">
    <source>
        <dbReference type="ARBA" id="ARBA00023239"/>
    </source>
</evidence>
<evidence type="ECO:0000256" key="5">
    <source>
        <dbReference type="ARBA" id="ARBA00023222"/>
    </source>
</evidence>
<dbReference type="PANTHER" id="PTHR21022:SF19">
    <property type="entry name" value="PREPHENATE DEHYDRATASE-RELATED"/>
    <property type="match status" value="1"/>
</dbReference>